<keyword evidence="1" id="KW-0677">Repeat</keyword>
<feature type="region of interest" description="Disordered" evidence="4">
    <location>
        <begin position="602"/>
        <end position="686"/>
    </location>
</feature>
<dbReference type="RefSeq" id="XP_018067164.1">
    <property type="nucleotide sequence ID" value="XM_018209678.1"/>
</dbReference>
<feature type="compositionally biased region" description="Basic and acidic residues" evidence="4">
    <location>
        <begin position="612"/>
        <end position="626"/>
    </location>
</feature>
<feature type="repeat" description="ANK" evidence="3">
    <location>
        <begin position="698"/>
        <end position="720"/>
    </location>
</feature>
<keyword evidence="6" id="KW-1185">Reference proteome</keyword>
<keyword evidence="2 3" id="KW-0040">ANK repeat</keyword>
<dbReference type="Pfam" id="PF12796">
    <property type="entry name" value="Ank_2"/>
    <property type="match status" value="2"/>
</dbReference>
<evidence type="ECO:0000256" key="4">
    <source>
        <dbReference type="SAM" id="MobiDB-lite"/>
    </source>
</evidence>
<dbReference type="Pfam" id="PF00023">
    <property type="entry name" value="Ank"/>
    <property type="match status" value="2"/>
</dbReference>
<evidence type="ECO:0000313" key="5">
    <source>
        <dbReference type="EMBL" id="KUJ12809.1"/>
    </source>
</evidence>
<feature type="compositionally biased region" description="Acidic residues" evidence="4">
    <location>
        <begin position="677"/>
        <end position="686"/>
    </location>
</feature>
<dbReference type="PROSITE" id="PS50088">
    <property type="entry name" value="ANK_REPEAT"/>
    <property type="match status" value="4"/>
</dbReference>
<evidence type="ECO:0000256" key="2">
    <source>
        <dbReference type="ARBA" id="ARBA00023043"/>
    </source>
</evidence>
<dbReference type="SUPFAM" id="SSF48403">
    <property type="entry name" value="Ankyrin repeat"/>
    <property type="match status" value="4"/>
</dbReference>
<dbReference type="KEGG" id="psco:LY89DRAFT_592077"/>
<feature type="repeat" description="ANK" evidence="3">
    <location>
        <begin position="1459"/>
        <end position="1491"/>
    </location>
</feature>
<organism evidence="5 6">
    <name type="scientific">Mollisia scopiformis</name>
    <name type="common">Conifer needle endophyte fungus</name>
    <name type="synonym">Phialocephala scopiformis</name>
    <dbReference type="NCBI Taxonomy" id="149040"/>
    <lineage>
        <taxon>Eukaryota</taxon>
        <taxon>Fungi</taxon>
        <taxon>Dikarya</taxon>
        <taxon>Ascomycota</taxon>
        <taxon>Pezizomycotina</taxon>
        <taxon>Leotiomycetes</taxon>
        <taxon>Helotiales</taxon>
        <taxon>Mollisiaceae</taxon>
        <taxon>Mollisia</taxon>
    </lineage>
</organism>
<dbReference type="GeneID" id="28819404"/>
<reference evidence="5 6" key="1">
    <citation type="submission" date="2015-10" db="EMBL/GenBank/DDBJ databases">
        <title>Full genome of DAOMC 229536 Phialocephala scopiformis, a fungal endophyte of spruce producing the potent anti-insectan compound rugulosin.</title>
        <authorList>
            <consortium name="DOE Joint Genome Institute"/>
            <person name="Walker A.K."/>
            <person name="Frasz S.L."/>
            <person name="Seifert K.A."/>
            <person name="Miller J.D."/>
            <person name="Mondo S.J."/>
            <person name="Labutti K."/>
            <person name="Lipzen A."/>
            <person name="Dockter R."/>
            <person name="Kennedy M."/>
            <person name="Grigoriev I.V."/>
            <person name="Spatafora J.W."/>
        </authorList>
    </citation>
    <scope>NUCLEOTIDE SEQUENCE [LARGE SCALE GENOMIC DNA]</scope>
    <source>
        <strain evidence="5 6">CBS 120377</strain>
    </source>
</reference>
<proteinExistence type="predicted"/>
<dbReference type="Gene3D" id="1.25.40.20">
    <property type="entry name" value="Ankyrin repeat-containing domain"/>
    <property type="match status" value="4"/>
</dbReference>
<evidence type="ECO:0000256" key="3">
    <source>
        <dbReference type="PROSITE-ProRule" id="PRU00023"/>
    </source>
</evidence>
<feature type="compositionally biased region" description="Acidic residues" evidence="4">
    <location>
        <begin position="635"/>
        <end position="655"/>
    </location>
</feature>
<dbReference type="Proteomes" id="UP000070700">
    <property type="component" value="Unassembled WGS sequence"/>
</dbReference>
<dbReference type="PANTHER" id="PTHR24198">
    <property type="entry name" value="ANKYRIN REPEAT AND PROTEIN KINASE DOMAIN-CONTAINING PROTEIN"/>
    <property type="match status" value="1"/>
</dbReference>
<dbReference type="EMBL" id="KQ947423">
    <property type="protein sequence ID" value="KUJ12809.1"/>
    <property type="molecule type" value="Genomic_DNA"/>
</dbReference>
<evidence type="ECO:0000256" key="1">
    <source>
        <dbReference type="ARBA" id="ARBA00022737"/>
    </source>
</evidence>
<gene>
    <name evidence="5" type="ORF">LY89DRAFT_592077</name>
</gene>
<dbReference type="InParanoid" id="A0A194WYP3"/>
<dbReference type="SMART" id="SM00248">
    <property type="entry name" value="ANK"/>
    <property type="match status" value="11"/>
</dbReference>
<protein>
    <submittedName>
        <fullName evidence="5">Ankyrin repeat protein-like protein</fullName>
    </submittedName>
</protein>
<dbReference type="InterPro" id="IPR036770">
    <property type="entry name" value="Ankyrin_rpt-contain_sf"/>
</dbReference>
<feature type="repeat" description="ANK" evidence="3">
    <location>
        <begin position="577"/>
        <end position="609"/>
    </location>
</feature>
<feature type="repeat" description="ANK" evidence="3">
    <location>
        <begin position="544"/>
        <end position="571"/>
    </location>
</feature>
<dbReference type="InterPro" id="IPR002110">
    <property type="entry name" value="Ankyrin_rpt"/>
</dbReference>
<accession>A0A194WYP3</accession>
<name>A0A194WYP3_MOLSC</name>
<dbReference type="Pfam" id="PF26128">
    <property type="entry name" value="Gad2"/>
    <property type="match status" value="1"/>
</dbReference>
<sequence>MATVTETPERIEIPELPSKTVKDFIPYIAKHPDTAIGTLLEPYKAFESELRKVYAQQPDHEVVKDGTVNLVPIFDGHEHELKIRARDLDAETDDEKAKFIMALKPEDRKPNNVPAVVGSFKDFQQNFNLFSESALTDLDWNNVVAAGSAVTTALLPVPDKWSESKRSMREYYHEHLAPASDVDLFLYGLNEEQALEKIKQIEKNIKDSILHETTTIRTKNAITIASQYPTRHVQIVLRLYDSISQIITGFDVDCACAAYDGKQVYAAPRAIGAFITQCNTIDLTRRSPSYENRLSKYSHRGFEVYWPLLDRNRIDPTIFERSFGRTQGLARLLILEKLPKSVDRDSYMDQRRAERGRPALHRGYRNQFKMGGNIKDQEEDEVAEWVEQEEVASYHTMTVPYGPKYHAARINRLLYAKDLLLNAEWNQPDDREVYLHRHPCFFGTAEEVLEDCCGYCPAPKTDEEHEVAEEETKTYISGKLKFLMDDPGRQEIGSFNPITDNEWTTMAYVGDTARLCQAIVNGDLEHVQDWCSQEGVDVNRRDYTGRTPLHLAAMASTPEIVQCLIDNGARMIDRLVDGRTALHIAAARGNATMVKALMDRSMANEEEEDEKEETHRAAKRAERAAKGQDTSMQADESDAESEASEITLESEDDEKSDAMTMGSFVKVDKEKQAADEGVPEDSEEDPDVYEIDVIAWDYGLSPLHLAILNGHLDIVELLVSEYGADVLLPVKLVQPGTNTARGAIMTILLAMSLPTEKCKEMVKLLLELGATSAQADMNHYTVLHFVVSQNHHDILDVLLSNDRPLALSVLDNVSTSQHYGQESNTPLATAIEKEYTDMVARLLKLGAKPTIEFDQWVKMYLAKNEWAKSQNADYTLNQYRNSVTQPLISAAAKDMGKTVEDLVAHGADPCTLEKSAHNVVENPQNYSYQVAEAVLDIIQKKLKALRDWKEPEQNIPKEPKTLKAQSAYTYGLNEGTYEYWSAEQDFKSKKAQNEAEWKKWEEQSKPKKQEGLEGKKAAVAKLILELECAEKALINAGGKTFAQMHPDIHQQTQIAPQPYNPPPPAPYATSLPFLDPTLNDIKRDGYKMMFEAAWNNDLEKIKSITLAPWNWRDSKTMEPPLKVAIQDGNGFSPFSIAVLRGHRDLARKIVEICATQYHKDDGLNSRQRWNVRTGVDSDDESDDGEDLPIFSELVSDKFTVDNLGEISNVVKSNVLPTTMIEWSMLPYRILNPEHKIRESKIDLLDTAIHEDDMGLLKFIIELASHQQASLAQEEDDQKSYTVGRSSFLLAIKLGRIAMLAEMIKTTGVGIPLNELIQQSGVEVKTKPRYYQGLSVGGKKRADWAQAPGGNVHVIEEKIPPLLRAAQSGSVDSVEWFMSDAPLRRYKEFAEANKHDKRIKTLEASGKGFDKTIEKWLGAKSELALHCAVLSHESDAASAIALLKHLLSVAPDTLEQKSSEGWTPLQVAVIKHRVPIIEYLLSIGANQRHRDKMGQNMVHSMLRNVSQWYKDDRKRLQKMLDLFDKEALKEMFLERCTNQPGALTPLAYFMSNHRGNTNAHKVMSILSTYSTGEDLSMINGEGDLPLHVAIKSSRSTQTEFLLSLNNSLLYRENATGRTPLEMSRDIYIASCVENGPLITRQFGYRYYYPGHEDYQSLIHKPLSDFVPKKDQPEECKKRTWEICNEMDQKLRSEGGERKRRLVSLFEANEVAKRVTGMKRYGGYQMVVNGGLVDNEGKPDVFSEWM</sequence>
<dbReference type="OrthoDB" id="539213at2759"/>
<dbReference type="PROSITE" id="PS50297">
    <property type="entry name" value="ANK_REP_REGION"/>
    <property type="match status" value="4"/>
</dbReference>
<dbReference type="PANTHER" id="PTHR24198:SF165">
    <property type="entry name" value="ANKYRIN REPEAT-CONTAINING PROTEIN-RELATED"/>
    <property type="match status" value="1"/>
</dbReference>
<evidence type="ECO:0000313" key="6">
    <source>
        <dbReference type="Proteomes" id="UP000070700"/>
    </source>
</evidence>